<feature type="domain" description="G-protein coupled receptors family 1 profile" evidence="11">
    <location>
        <begin position="63"/>
        <end position="343"/>
    </location>
</feature>
<feature type="transmembrane region" description="Helical" evidence="10">
    <location>
        <begin position="277"/>
        <end position="299"/>
    </location>
</feature>
<name>A0A553MQW8_9TELE</name>
<keyword evidence="7 8" id="KW-0807">Transducer</keyword>
<keyword evidence="2 8" id="KW-0812">Transmembrane</keyword>
<feature type="transmembrane region" description="Helical" evidence="10">
    <location>
        <begin position="166"/>
        <end position="186"/>
    </location>
</feature>
<organism evidence="12 13">
    <name type="scientific">Danionella cerebrum</name>
    <dbReference type="NCBI Taxonomy" id="2873325"/>
    <lineage>
        <taxon>Eukaryota</taxon>
        <taxon>Metazoa</taxon>
        <taxon>Chordata</taxon>
        <taxon>Craniata</taxon>
        <taxon>Vertebrata</taxon>
        <taxon>Euteleostomi</taxon>
        <taxon>Actinopterygii</taxon>
        <taxon>Neopterygii</taxon>
        <taxon>Teleostei</taxon>
        <taxon>Ostariophysi</taxon>
        <taxon>Cypriniformes</taxon>
        <taxon>Danionidae</taxon>
        <taxon>Danioninae</taxon>
        <taxon>Danionella</taxon>
    </lineage>
</organism>
<accession>A0A553MQW8</accession>
<feature type="compositionally biased region" description="Polar residues" evidence="9">
    <location>
        <begin position="382"/>
        <end position="393"/>
    </location>
</feature>
<dbReference type="Pfam" id="PF00001">
    <property type="entry name" value="7tm_1"/>
    <property type="match status" value="1"/>
</dbReference>
<dbReference type="OrthoDB" id="10037617at2759"/>
<evidence type="ECO:0000256" key="6">
    <source>
        <dbReference type="ARBA" id="ARBA00023170"/>
    </source>
</evidence>
<evidence type="ECO:0000256" key="5">
    <source>
        <dbReference type="ARBA" id="ARBA00023136"/>
    </source>
</evidence>
<evidence type="ECO:0000313" key="13">
    <source>
        <dbReference type="Proteomes" id="UP000316079"/>
    </source>
</evidence>
<dbReference type="InterPro" id="IPR017452">
    <property type="entry name" value="GPCR_Rhodpsn_7TM"/>
</dbReference>
<feature type="region of interest" description="Disordered" evidence="9">
    <location>
        <begin position="371"/>
        <end position="421"/>
    </location>
</feature>
<dbReference type="PROSITE" id="PS00237">
    <property type="entry name" value="G_PROTEIN_RECEP_F1_1"/>
    <property type="match status" value="1"/>
</dbReference>
<protein>
    <recommendedName>
        <fullName evidence="11">G-protein coupled receptors family 1 profile domain-containing protein</fullName>
    </recommendedName>
</protein>
<evidence type="ECO:0000313" key="12">
    <source>
        <dbReference type="EMBL" id="TRY55568.1"/>
    </source>
</evidence>
<dbReference type="PRINTS" id="PR00237">
    <property type="entry name" value="GPCRRHODOPSN"/>
</dbReference>
<feature type="transmembrane region" description="Helical" evidence="10">
    <location>
        <begin position="127"/>
        <end position="145"/>
    </location>
</feature>
<feature type="transmembrane region" description="Helical" evidence="10">
    <location>
        <begin position="327"/>
        <end position="350"/>
    </location>
</feature>
<dbReference type="STRING" id="623744.A0A553MQW8"/>
<feature type="compositionally biased region" description="Low complexity" evidence="9">
    <location>
        <begin position="371"/>
        <end position="381"/>
    </location>
</feature>
<reference evidence="12 13" key="1">
    <citation type="journal article" date="2019" name="Sci. Data">
        <title>Hybrid genome assembly and annotation of Danionella translucida.</title>
        <authorList>
            <person name="Kadobianskyi M."/>
            <person name="Schulze L."/>
            <person name="Schuelke M."/>
            <person name="Judkewitz B."/>
        </authorList>
    </citation>
    <scope>NUCLEOTIDE SEQUENCE [LARGE SCALE GENOMIC DNA]</scope>
    <source>
        <strain evidence="12 13">Bolton</strain>
    </source>
</reference>
<comment type="subcellular location">
    <subcellularLocation>
        <location evidence="1">Membrane</location>
        <topology evidence="1">Multi-pass membrane protein</topology>
    </subcellularLocation>
</comment>
<keyword evidence="6 8" id="KW-0675">Receptor</keyword>
<dbReference type="InterPro" id="IPR000276">
    <property type="entry name" value="GPCR_Rhodpsn"/>
</dbReference>
<feature type="compositionally biased region" description="Low complexity" evidence="9">
    <location>
        <begin position="409"/>
        <end position="421"/>
    </location>
</feature>
<dbReference type="AlphaFoldDB" id="A0A553MQW8"/>
<keyword evidence="4 8" id="KW-0297">G-protein coupled receptor</keyword>
<dbReference type="PANTHER" id="PTHR45695:SF36">
    <property type="entry name" value="G-PROTEIN COUPLED RECEPTORS FAMILY 1 PROFILE DOMAIN-CONTAINING PROTEIN"/>
    <property type="match status" value="1"/>
</dbReference>
<feature type="transmembrane region" description="Helical" evidence="10">
    <location>
        <begin position="220"/>
        <end position="243"/>
    </location>
</feature>
<dbReference type="PROSITE" id="PS50262">
    <property type="entry name" value="G_PROTEIN_RECEP_F1_2"/>
    <property type="match status" value="1"/>
</dbReference>
<evidence type="ECO:0000259" key="11">
    <source>
        <dbReference type="PROSITE" id="PS50262"/>
    </source>
</evidence>
<evidence type="ECO:0000256" key="2">
    <source>
        <dbReference type="ARBA" id="ARBA00022692"/>
    </source>
</evidence>
<evidence type="ECO:0000256" key="7">
    <source>
        <dbReference type="ARBA" id="ARBA00023224"/>
    </source>
</evidence>
<evidence type="ECO:0000256" key="1">
    <source>
        <dbReference type="ARBA" id="ARBA00004141"/>
    </source>
</evidence>
<dbReference type="EMBL" id="SRMA01027317">
    <property type="protein sequence ID" value="TRY55568.1"/>
    <property type="molecule type" value="Genomic_DNA"/>
</dbReference>
<comment type="caution">
    <text evidence="12">The sequence shown here is derived from an EMBL/GenBank/DDBJ whole genome shotgun (WGS) entry which is preliminary data.</text>
</comment>
<proteinExistence type="inferred from homology"/>
<dbReference type="PANTHER" id="PTHR45695">
    <property type="entry name" value="LEUCOKININ RECEPTOR-RELATED"/>
    <property type="match status" value="1"/>
</dbReference>
<evidence type="ECO:0000256" key="8">
    <source>
        <dbReference type="RuleBase" id="RU000688"/>
    </source>
</evidence>
<sequence length="421" mass="47096">MNASSASGRFFPHNFSLWEHFQKNWSTGDSSPFSIDFLFAGHEPDTIVLMVMYVLSFVTGLAGNVTALCVLTRRRNRLSGASATRRLLVNLAVCDMMVVCVCMPVNLAHQVYNAWVFGDFLCRAVPFVQAVSVSASVLSLAAISLNRYYSVHSPLHARAFFTAQRMICMIAVVWLVSSALCLPLFVMNATKTLSLLDGLHVVTVCVENWSKAKLRQGYNFLLFCTLYAFPVLFNLVICFLTTWKLSRGGAGFISDPNQLAASSSTSRLKTRKRIAKMVFALVLLFTFSWLPLYAVDIWIDSHSPSSPDRGDDLSTEEHHWVLQSRPFALWLGLTNSSLNPLCYCFIGNLYRSAKRFKESYREKMSSVLSMSSRSSMRSSASKLQQRNSGSSKKFTSETRSHHLSRLTRSESVSSSTVCESF</sequence>
<evidence type="ECO:0000256" key="3">
    <source>
        <dbReference type="ARBA" id="ARBA00022989"/>
    </source>
</evidence>
<feature type="transmembrane region" description="Helical" evidence="10">
    <location>
        <begin position="87"/>
        <end position="107"/>
    </location>
</feature>
<dbReference type="Gene3D" id="1.20.1070.10">
    <property type="entry name" value="Rhodopsin 7-helix transmembrane proteins"/>
    <property type="match status" value="1"/>
</dbReference>
<keyword evidence="3 10" id="KW-1133">Transmembrane helix</keyword>
<evidence type="ECO:0000256" key="9">
    <source>
        <dbReference type="SAM" id="MobiDB-lite"/>
    </source>
</evidence>
<keyword evidence="5 10" id="KW-0472">Membrane</keyword>
<dbReference type="CDD" id="cd14993">
    <property type="entry name" value="7tmA_CCKR-like"/>
    <property type="match status" value="1"/>
</dbReference>
<dbReference type="GO" id="GO:0005886">
    <property type="term" value="C:plasma membrane"/>
    <property type="evidence" value="ECO:0007669"/>
    <property type="project" value="TreeGrafter"/>
</dbReference>
<dbReference type="GO" id="GO:0004930">
    <property type="term" value="F:G protein-coupled receptor activity"/>
    <property type="evidence" value="ECO:0007669"/>
    <property type="project" value="UniProtKB-KW"/>
</dbReference>
<dbReference type="SUPFAM" id="SSF81321">
    <property type="entry name" value="Family A G protein-coupled receptor-like"/>
    <property type="match status" value="1"/>
</dbReference>
<dbReference type="Proteomes" id="UP000316079">
    <property type="component" value="Unassembled WGS sequence"/>
</dbReference>
<evidence type="ECO:0000256" key="4">
    <source>
        <dbReference type="ARBA" id="ARBA00023040"/>
    </source>
</evidence>
<comment type="similarity">
    <text evidence="8">Belongs to the G-protein coupled receptor 1 family.</text>
</comment>
<feature type="transmembrane region" description="Helical" evidence="10">
    <location>
        <begin position="47"/>
        <end position="71"/>
    </location>
</feature>
<evidence type="ECO:0000256" key="10">
    <source>
        <dbReference type="SAM" id="Phobius"/>
    </source>
</evidence>
<gene>
    <name evidence="12" type="ORF">DNTS_023161</name>
</gene>
<keyword evidence="13" id="KW-1185">Reference proteome</keyword>